<accession>A0AB34IAH2</accession>
<reference evidence="1 2" key="1">
    <citation type="journal article" date="2024" name="Science">
        <title>Giant polyketide synthase enzymes in the biosynthesis of giant marine polyether toxins.</title>
        <authorList>
            <person name="Fallon T.R."/>
            <person name="Shende V.V."/>
            <person name="Wierzbicki I.H."/>
            <person name="Pendleton A.L."/>
            <person name="Watervoot N.F."/>
            <person name="Auber R.P."/>
            <person name="Gonzalez D.J."/>
            <person name="Wisecaver J.H."/>
            <person name="Moore B.S."/>
        </authorList>
    </citation>
    <scope>NUCLEOTIDE SEQUENCE [LARGE SCALE GENOMIC DNA]</scope>
    <source>
        <strain evidence="1 2">12B1</strain>
    </source>
</reference>
<sequence>MGSAGLAAPPPLLWMAPALSGGGYSSEALTFALGLAPRLGRRFSLRQFAEQADTHFASGLPPHLSALLSRALELPGDRGFDTRLRRRGVVVCHATPDAWVPSAFAGWDAIAPCPPAHAPFAVGRTMFETDALPAAWVARCNRMDEIWVPTDFHREVFAAAGVRADKLVVIGEPVDTAFFDPSLHTPLPLPPLDASASTPAARPFRFLSMFKWEARKGWDVLLAAYFAEFSPSEPVELLLKTTPFHSPSNFDQLIAEWAAARRLPASRPAVRVLGAPLPLRELPRLYAAADAFVLPSRGEGWGRPHAEAMAMGLPVVATNWSGPTAFLDEEVGFPLRYALAPLPDEMRLPSHSWAEPSVAHLRQLMRAIFSAPAEARRRGAAARERMVARFSPEALAREVEGELRRIDAVLRAREGATGRGATMRDELR</sequence>
<dbReference type="SUPFAM" id="SSF53756">
    <property type="entry name" value="UDP-Glycosyltransferase/glycogen phosphorylase"/>
    <property type="match status" value="1"/>
</dbReference>
<gene>
    <name evidence="1" type="ORF">AB1Y20_016657</name>
</gene>
<dbReference type="EMBL" id="JBGBPQ010000031">
    <property type="protein sequence ID" value="KAL1495796.1"/>
    <property type="molecule type" value="Genomic_DNA"/>
</dbReference>
<keyword evidence="2" id="KW-1185">Reference proteome</keyword>
<dbReference type="PANTHER" id="PTHR46656:SF3">
    <property type="entry name" value="PUTATIVE-RELATED"/>
    <property type="match status" value="1"/>
</dbReference>
<dbReference type="Proteomes" id="UP001515480">
    <property type="component" value="Unassembled WGS sequence"/>
</dbReference>
<evidence type="ECO:0000313" key="2">
    <source>
        <dbReference type="Proteomes" id="UP001515480"/>
    </source>
</evidence>
<dbReference type="Pfam" id="PF13692">
    <property type="entry name" value="Glyco_trans_1_4"/>
    <property type="match status" value="1"/>
</dbReference>
<protein>
    <submittedName>
        <fullName evidence="1">Uncharacterized protein</fullName>
    </submittedName>
</protein>
<dbReference type="Gene3D" id="3.40.50.2000">
    <property type="entry name" value="Glycogen Phosphorylase B"/>
    <property type="match status" value="1"/>
</dbReference>
<dbReference type="AlphaFoldDB" id="A0AB34IAH2"/>
<dbReference type="PANTHER" id="PTHR46656">
    <property type="entry name" value="PUTATIVE-RELATED"/>
    <property type="match status" value="1"/>
</dbReference>
<organism evidence="1 2">
    <name type="scientific">Prymnesium parvum</name>
    <name type="common">Toxic golden alga</name>
    <dbReference type="NCBI Taxonomy" id="97485"/>
    <lineage>
        <taxon>Eukaryota</taxon>
        <taxon>Haptista</taxon>
        <taxon>Haptophyta</taxon>
        <taxon>Prymnesiophyceae</taxon>
        <taxon>Prymnesiales</taxon>
        <taxon>Prymnesiaceae</taxon>
        <taxon>Prymnesium</taxon>
    </lineage>
</organism>
<evidence type="ECO:0000313" key="1">
    <source>
        <dbReference type="EMBL" id="KAL1495796.1"/>
    </source>
</evidence>
<comment type="caution">
    <text evidence="1">The sequence shown here is derived from an EMBL/GenBank/DDBJ whole genome shotgun (WGS) entry which is preliminary data.</text>
</comment>
<name>A0AB34IAH2_PRYPA</name>
<proteinExistence type="predicted"/>